<dbReference type="EMBL" id="BPLQ01000920">
    <property type="protein sequence ID" value="GIX76376.1"/>
    <property type="molecule type" value="Genomic_DNA"/>
</dbReference>
<keyword evidence="4" id="KW-0067">ATP-binding</keyword>
<dbReference type="InterPro" id="IPR036554">
    <property type="entry name" value="GHMP_kinase_C_sf"/>
</dbReference>
<comment type="caution">
    <text evidence="9">The sequence shown here is derived from an EMBL/GenBank/DDBJ whole genome shotgun (WGS) entry which is preliminary data.</text>
</comment>
<gene>
    <name evidence="9" type="primary">Fcsk</name>
    <name evidence="9" type="ORF">CDAR_418911</name>
</gene>
<evidence type="ECO:0000256" key="4">
    <source>
        <dbReference type="ARBA" id="ARBA00022840"/>
    </source>
</evidence>
<keyword evidence="10" id="KW-1185">Reference proteome</keyword>
<accession>A0AAV4MY99</accession>
<dbReference type="Pfam" id="PF00288">
    <property type="entry name" value="GHMP_kinases_N"/>
    <property type="match status" value="1"/>
</dbReference>
<dbReference type="Pfam" id="PF07959">
    <property type="entry name" value="Fucose_pyrophosphorylase"/>
    <property type="match status" value="1"/>
</dbReference>
<feature type="domain" description="GHMP kinase N-terminal" evidence="6">
    <location>
        <begin position="822"/>
        <end position="897"/>
    </location>
</feature>
<keyword evidence="1" id="KW-0808">Transferase</keyword>
<feature type="domain" description="GDP-fucose pyrophosphorylase" evidence="7">
    <location>
        <begin position="79"/>
        <end position="498"/>
    </location>
</feature>
<dbReference type="GO" id="GO:0042352">
    <property type="term" value="P:GDP-L-fucose salvage"/>
    <property type="evidence" value="ECO:0007669"/>
    <property type="project" value="TreeGrafter"/>
</dbReference>
<evidence type="ECO:0000256" key="2">
    <source>
        <dbReference type="ARBA" id="ARBA00022741"/>
    </source>
</evidence>
<dbReference type="AlphaFoldDB" id="A0AAV4MY99"/>
<organism evidence="9 10">
    <name type="scientific">Caerostris darwini</name>
    <dbReference type="NCBI Taxonomy" id="1538125"/>
    <lineage>
        <taxon>Eukaryota</taxon>
        <taxon>Metazoa</taxon>
        <taxon>Ecdysozoa</taxon>
        <taxon>Arthropoda</taxon>
        <taxon>Chelicerata</taxon>
        <taxon>Arachnida</taxon>
        <taxon>Araneae</taxon>
        <taxon>Araneomorphae</taxon>
        <taxon>Entelegynae</taxon>
        <taxon>Araneoidea</taxon>
        <taxon>Araneidae</taxon>
        <taxon>Caerostris</taxon>
    </lineage>
</organism>
<evidence type="ECO:0000259" key="8">
    <source>
        <dbReference type="Pfam" id="PF08544"/>
    </source>
</evidence>
<dbReference type="SUPFAM" id="SSF54211">
    <property type="entry name" value="Ribosomal protein S5 domain 2-like"/>
    <property type="match status" value="1"/>
</dbReference>
<dbReference type="SUPFAM" id="SSF55060">
    <property type="entry name" value="GHMP Kinase, C-terminal domain"/>
    <property type="match status" value="1"/>
</dbReference>
<sequence>MNRSWNCIVITCPTLASVIATEKEIEYLKKKERIPNDVCVLTIEDPAKNLGSGAATLNALLVAVEYLSAKQNFMVLSSDVLLQSRILIIHNGRDYLYTCTGKAFITLPEEYVPEDKSKPYSSGILSNLESVFQLLSKLSYESPFGVWVCSTDMLISQKKKLSCLITWENVADVVMFCIPSEIEYATGHGVISIDNQGYVSDIFYCQPFDQIKDLAGGDRKVPIVSGIVFMKSNVAESLLSLHVQSPLDSCTYLGLDCGNEPIQVSLYFDLLVAMSTNMSKDVFISGKCGKTYNSKFGIKAGCSNESILARSLVWKELSNYKMSPSIMEGSEHLYWSNKQNVACHVSNLFNIASTKGVHSVFPEALLLNKCLIINSVVEAQVCEMSSNVVIIDSLFQTNALKIGENCFISGTTFLASHYLLNIPSNLVIIFTSIEGFNGCYIVFGFQENLYLPVDLNQGTFCNKPWPEILKHLSIEESELWSSELSHEERNLSNAKLFSPYLNIKDVLSLFLLDEFDKNISEIIHKWKSHKRYSLEEIMENINYSANFDKRREMYAEVVCSKTMKSIYKNEDLYLLPYFYAACAEDWSQCILNTLDSILLSDTNSVIKTRTLSCIADLLSVKAGVTGGLRSGPGSNRTWSKAFSSLLNGDVQEGLKEMFKERSKWLSRPDHLMRAARHYERAAQIFIQNSVKTVKEYMILTPAKLPDIGVYITAECPARIDLQGGWSDTPPICYELGGSVVNIAILVDGKKPIGARACRIQEQHIILKIIGLDEMKQIITIKDIKDVMNYDQPNAEGSLLKAALICTNIVDIASEKSLKEQLVSNFGGGFELESWSLLPQGCGMGTSSILAGAIVSVLWSVTGKSFDKSSAIHAVLYIEQLLTTGGGWQDQVSGITGGINRGYSEATLPLHVKVEPLELPNHIIEELNSHLLLIYTGKVRLAKNLLQNVIRNWYAREETVVQCFKNLILNSFAMKEALLNGNFVDIGKLMDKYWEQKKLLAPGCEPASVKEIMDIIKPLCYGQLLVGAGGGGFMCILTKEDNAKAAIDIALQKHKEYQKLSIHMVTVDMEGLQITP</sequence>
<evidence type="ECO:0000313" key="9">
    <source>
        <dbReference type="EMBL" id="GIX76376.1"/>
    </source>
</evidence>
<keyword evidence="3 9" id="KW-0418">Kinase</keyword>
<dbReference type="InterPro" id="IPR020568">
    <property type="entry name" value="Ribosomal_Su5_D2-typ_SF"/>
</dbReference>
<evidence type="ECO:0000259" key="6">
    <source>
        <dbReference type="Pfam" id="PF00288"/>
    </source>
</evidence>
<dbReference type="InterPro" id="IPR006204">
    <property type="entry name" value="GHMP_kinase_N_dom"/>
</dbReference>
<dbReference type="Pfam" id="PF08544">
    <property type="entry name" value="GHMP_kinases_C"/>
    <property type="match status" value="1"/>
</dbReference>
<comment type="similarity">
    <text evidence="5">Belongs to the GHMP kinase family.</text>
</comment>
<evidence type="ECO:0000256" key="5">
    <source>
        <dbReference type="ARBA" id="ARBA00038121"/>
    </source>
</evidence>
<dbReference type="InterPro" id="IPR013750">
    <property type="entry name" value="GHMP_kinase_C_dom"/>
</dbReference>
<dbReference type="PANTHER" id="PTHR32463:SF0">
    <property type="entry name" value="L-FUCOSE KINASE"/>
    <property type="match status" value="1"/>
</dbReference>
<name>A0AAV4MY99_9ARAC</name>
<protein>
    <submittedName>
        <fullName evidence="9">L-fucose kinase</fullName>
    </submittedName>
</protein>
<feature type="domain" description="GHMP kinase C-terminal" evidence="8">
    <location>
        <begin position="973"/>
        <end position="1049"/>
    </location>
</feature>
<evidence type="ECO:0000256" key="1">
    <source>
        <dbReference type="ARBA" id="ARBA00022679"/>
    </source>
</evidence>
<dbReference type="GO" id="GO:0050201">
    <property type="term" value="F:fucokinase activity"/>
    <property type="evidence" value="ECO:0007669"/>
    <property type="project" value="TreeGrafter"/>
</dbReference>
<dbReference type="Gene3D" id="3.30.230.120">
    <property type="match status" value="1"/>
</dbReference>
<dbReference type="Proteomes" id="UP001054837">
    <property type="component" value="Unassembled WGS sequence"/>
</dbReference>
<evidence type="ECO:0000313" key="10">
    <source>
        <dbReference type="Proteomes" id="UP001054837"/>
    </source>
</evidence>
<dbReference type="InterPro" id="IPR012887">
    <property type="entry name" value="GDP_fucose_pyrophosphorylase"/>
</dbReference>
<reference evidence="9 10" key="1">
    <citation type="submission" date="2021-06" db="EMBL/GenBank/DDBJ databases">
        <title>Caerostris darwini draft genome.</title>
        <authorList>
            <person name="Kono N."/>
            <person name="Arakawa K."/>
        </authorList>
    </citation>
    <scope>NUCLEOTIDE SEQUENCE [LARGE SCALE GENOMIC DNA]</scope>
</reference>
<evidence type="ECO:0000256" key="3">
    <source>
        <dbReference type="ARBA" id="ARBA00022777"/>
    </source>
</evidence>
<keyword evidence="2" id="KW-0547">Nucleotide-binding</keyword>
<dbReference type="GO" id="GO:0005524">
    <property type="term" value="F:ATP binding"/>
    <property type="evidence" value="ECO:0007669"/>
    <property type="project" value="UniProtKB-KW"/>
</dbReference>
<dbReference type="PANTHER" id="PTHR32463">
    <property type="entry name" value="L-FUCOSE KINASE"/>
    <property type="match status" value="1"/>
</dbReference>
<evidence type="ECO:0000259" key="7">
    <source>
        <dbReference type="Pfam" id="PF07959"/>
    </source>
</evidence>
<dbReference type="InterPro" id="IPR052203">
    <property type="entry name" value="GHMP_Kinase-Related"/>
</dbReference>
<proteinExistence type="inferred from homology"/>
<dbReference type="PRINTS" id="PR00959">
    <property type="entry name" value="MEVGALKINASE"/>
</dbReference>